<dbReference type="Proteomes" id="UP000663845">
    <property type="component" value="Unassembled WGS sequence"/>
</dbReference>
<dbReference type="SUPFAM" id="SSF57997">
    <property type="entry name" value="Tropomyosin"/>
    <property type="match status" value="1"/>
</dbReference>
<dbReference type="Pfam" id="PF06824">
    <property type="entry name" value="Glyco_hydro_125"/>
    <property type="match status" value="1"/>
</dbReference>
<dbReference type="InterPro" id="IPR008313">
    <property type="entry name" value="GH125"/>
</dbReference>
<dbReference type="AlphaFoldDB" id="A0A813Z588"/>
<keyword evidence="2" id="KW-0812">Transmembrane</keyword>
<feature type="region of interest" description="Disordered" evidence="1">
    <location>
        <begin position="561"/>
        <end position="647"/>
    </location>
</feature>
<dbReference type="SUPFAM" id="SSF48208">
    <property type="entry name" value="Six-hairpin glycosidases"/>
    <property type="match status" value="1"/>
</dbReference>
<evidence type="ECO:0000313" key="3">
    <source>
        <dbReference type="EMBL" id="CAF0894394.1"/>
    </source>
</evidence>
<dbReference type="InterPro" id="IPR012341">
    <property type="entry name" value="6hp_glycosidase-like_sf"/>
</dbReference>
<sequence length="822" mass="94980">MRKSYVRLKFLYIIIAMSFILNTISIAYFFPPLSSDLKHSTVNSRTWNANILSTIERSTKALEKLKRLLSNVMSPNDQPWIWISTGEYPSVPYQPTKLLNEHIPRTLYNVTKLPKSVINEVNRVCKRLKQCDKAGGEIWCKLFQKTYVNTLETTTTLLDDNSTYIITGDIDLMWLRDSSAQVHQYLPLWNDSDIQRIIEGLIRRQIQFIYSNPYGSAFRLKLRPNPPSDDSLLPIHTRKGRNIHVAMHNYELDSLCYHIRLSYSWWKQSQRTNVFDDQWLVAISMIIQVMIIEQHHTQISPYRYTELQNNYQGIPVAYTGMTWSGFRPSDDPTTYGYLIPSNMMASVILEQLTEMIINLFPEQIQLLQQIAQLRADILSGLNTYGVTDHPKYGKIYAYETDGFSKYLLVDDANVPSLLSASYFDFKTPYDPSNKLIQSTRQFVLSKNNTLFFEGKYASGIGSQHTQARYVWPMAIIMEGLTMIIDNKTKIDLDYVWERLEVSHADTFAMHESFNVDNPKQFSRPWFAWVNSLFSELILTHLDHLEEWLRYRRPANLDQRLSNINQQPSNIVPRLPTTSGRPSNIDSQLSNTSRRPSNIDPQLSNISRRPSNIDPQLSNTSQRPPNLDPQLSNTSGPPSNIDPQLSNTKEWLRYRRPANLDQRLSNINQRPPNIVPRLPTTSGRPSNIDPQLSNTSRRPPNIDPRLPNKDRQPSHVDPRLSNIDPQLSNTSQRSPNLDSRLSNISGRPPNIDPLLPTTSRQLSNIDPRLPAKDQRPFNIDPRLPNKDRRPSDVDPRLFNKDRHPSNTDPRLPNKDRRPSNTDR</sequence>
<protein>
    <submittedName>
        <fullName evidence="3">Uncharacterized protein</fullName>
    </submittedName>
</protein>
<keyword evidence="2" id="KW-0472">Membrane</keyword>
<accession>A0A813Z588</accession>
<dbReference type="InterPro" id="IPR008928">
    <property type="entry name" value="6-hairpin_glycosidase_sf"/>
</dbReference>
<feature type="compositionally biased region" description="Polar residues" evidence="1">
    <location>
        <begin position="722"/>
        <end position="744"/>
    </location>
</feature>
<dbReference type="PANTHER" id="PTHR31047">
    <property type="entry name" value="MEIOTICALLY UP-REGULATED GENE 157 PROTEIN"/>
    <property type="match status" value="1"/>
</dbReference>
<evidence type="ECO:0000256" key="2">
    <source>
        <dbReference type="SAM" id="Phobius"/>
    </source>
</evidence>
<gene>
    <name evidence="3" type="ORF">JYZ213_LOCUS10203</name>
</gene>
<feature type="compositionally biased region" description="Basic and acidic residues" evidence="1">
    <location>
        <begin position="705"/>
        <end position="717"/>
    </location>
</feature>
<organism evidence="3 4">
    <name type="scientific">Adineta steineri</name>
    <dbReference type="NCBI Taxonomy" id="433720"/>
    <lineage>
        <taxon>Eukaryota</taxon>
        <taxon>Metazoa</taxon>
        <taxon>Spiralia</taxon>
        <taxon>Gnathifera</taxon>
        <taxon>Rotifera</taxon>
        <taxon>Eurotatoria</taxon>
        <taxon>Bdelloidea</taxon>
        <taxon>Adinetida</taxon>
        <taxon>Adinetidae</taxon>
        <taxon>Adineta</taxon>
    </lineage>
</organism>
<dbReference type="SMART" id="SM01149">
    <property type="entry name" value="DUF1237"/>
    <property type="match status" value="1"/>
</dbReference>
<name>A0A813Z588_9BILA</name>
<dbReference type="PANTHER" id="PTHR31047:SF0">
    <property type="entry name" value="MEIOTICALLY UP-REGULATED GENE 157 PROTEIN"/>
    <property type="match status" value="1"/>
</dbReference>
<dbReference type="Gene3D" id="1.50.10.10">
    <property type="match status" value="1"/>
</dbReference>
<feature type="compositionally biased region" description="Polar residues" evidence="1">
    <location>
        <begin position="678"/>
        <end position="697"/>
    </location>
</feature>
<reference evidence="3" key="1">
    <citation type="submission" date="2021-02" db="EMBL/GenBank/DDBJ databases">
        <authorList>
            <person name="Nowell W R."/>
        </authorList>
    </citation>
    <scope>NUCLEOTIDE SEQUENCE</scope>
</reference>
<evidence type="ECO:0000313" key="4">
    <source>
        <dbReference type="Proteomes" id="UP000663845"/>
    </source>
</evidence>
<dbReference type="GO" id="GO:0005975">
    <property type="term" value="P:carbohydrate metabolic process"/>
    <property type="evidence" value="ECO:0007669"/>
    <property type="project" value="InterPro"/>
</dbReference>
<keyword evidence="2" id="KW-1133">Transmembrane helix</keyword>
<proteinExistence type="predicted"/>
<feature type="compositionally biased region" description="Basic and acidic residues" evidence="1">
    <location>
        <begin position="782"/>
        <end position="822"/>
    </location>
</feature>
<dbReference type="EMBL" id="CAJNOG010000074">
    <property type="protein sequence ID" value="CAF0894394.1"/>
    <property type="molecule type" value="Genomic_DNA"/>
</dbReference>
<feature type="transmembrane region" description="Helical" evidence="2">
    <location>
        <begin position="12"/>
        <end position="30"/>
    </location>
</feature>
<evidence type="ECO:0000256" key="1">
    <source>
        <dbReference type="SAM" id="MobiDB-lite"/>
    </source>
</evidence>
<feature type="region of interest" description="Disordered" evidence="1">
    <location>
        <begin position="661"/>
        <end position="822"/>
    </location>
</feature>
<comment type="caution">
    <text evidence="3">The sequence shown here is derived from an EMBL/GenBank/DDBJ whole genome shotgun (WGS) entry which is preliminary data.</text>
</comment>
<feature type="compositionally biased region" description="Polar residues" evidence="1">
    <location>
        <begin position="661"/>
        <end position="670"/>
    </location>
</feature>